<dbReference type="SUPFAM" id="SSF53474">
    <property type="entry name" value="alpha/beta-Hydrolases"/>
    <property type="match status" value="1"/>
</dbReference>
<reference evidence="2" key="1">
    <citation type="journal article" date="2019" name="Environ. Microbiol.">
        <title>Fungal ecological strategies reflected in gene transcription - a case study of two litter decomposers.</title>
        <authorList>
            <person name="Barbi F."/>
            <person name="Kohler A."/>
            <person name="Barry K."/>
            <person name="Baskaran P."/>
            <person name="Daum C."/>
            <person name="Fauchery L."/>
            <person name="Ihrmark K."/>
            <person name="Kuo A."/>
            <person name="LaButti K."/>
            <person name="Lipzen A."/>
            <person name="Morin E."/>
            <person name="Grigoriev I.V."/>
            <person name="Henrissat B."/>
            <person name="Lindahl B."/>
            <person name="Martin F."/>
        </authorList>
    </citation>
    <scope>NUCLEOTIDE SEQUENCE</scope>
    <source>
        <strain evidence="2">JB14</strain>
    </source>
</reference>
<dbReference type="EMBL" id="ML769420">
    <property type="protein sequence ID" value="KAE9404070.1"/>
    <property type="molecule type" value="Genomic_DNA"/>
</dbReference>
<keyword evidence="3" id="KW-1185">Reference proteome</keyword>
<keyword evidence="2" id="KW-0378">Hydrolase</keyword>
<gene>
    <name evidence="2" type="ORF">BT96DRAFT_878197</name>
</gene>
<sequence length="262" mass="28812">MASCPDCKKGSILPGEPTGRMVNGAYFAAGPSENDSRAIILLTDIFGLALVNSKLLADHFSKCLSADVWIPDMFDGSPPFPVDKMGTPQRAGEKMNWIPYFFGLIPNLPALFRNRPSITSTRLRSFIATLQTEKNYKKLGAVGYCYGGAMAVKLASTDLFNSVVICHPGPVSEQEISAIKVPSSFVCAEEDITFGPKARKKAEEIFASRNGRDNFIEHEFKVYKGTTHGFAVRPNQSYPEVKAGYEAALEQTVQWFEKTLPI</sequence>
<dbReference type="InterPro" id="IPR002925">
    <property type="entry name" value="Dienelactn_hydro"/>
</dbReference>
<dbReference type="OrthoDB" id="10019231at2759"/>
<name>A0A6A4I265_9AGAR</name>
<accession>A0A6A4I265</accession>
<dbReference type="Gene3D" id="3.40.50.1820">
    <property type="entry name" value="alpha/beta hydrolase"/>
    <property type="match status" value="1"/>
</dbReference>
<dbReference type="AlphaFoldDB" id="A0A6A4I265"/>
<proteinExistence type="predicted"/>
<dbReference type="PANTHER" id="PTHR17630:SF44">
    <property type="entry name" value="PROTEIN AIM2"/>
    <property type="match status" value="1"/>
</dbReference>
<organism evidence="2 3">
    <name type="scientific">Gymnopus androsaceus JB14</name>
    <dbReference type="NCBI Taxonomy" id="1447944"/>
    <lineage>
        <taxon>Eukaryota</taxon>
        <taxon>Fungi</taxon>
        <taxon>Dikarya</taxon>
        <taxon>Basidiomycota</taxon>
        <taxon>Agaricomycotina</taxon>
        <taxon>Agaricomycetes</taxon>
        <taxon>Agaricomycetidae</taxon>
        <taxon>Agaricales</taxon>
        <taxon>Marasmiineae</taxon>
        <taxon>Omphalotaceae</taxon>
        <taxon>Gymnopus</taxon>
    </lineage>
</organism>
<feature type="domain" description="Dienelactone hydrolase" evidence="1">
    <location>
        <begin position="28"/>
        <end position="259"/>
    </location>
</feature>
<evidence type="ECO:0000259" key="1">
    <source>
        <dbReference type="Pfam" id="PF01738"/>
    </source>
</evidence>
<dbReference type="Proteomes" id="UP000799118">
    <property type="component" value="Unassembled WGS sequence"/>
</dbReference>
<protein>
    <submittedName>
        <fullName evidence="2">Dienelactone hydrolase endo-1,3,1,4-beta-D-glucanase</fullName>
    </submittedName>
</protein>
<dbReference type="Pfam" id="PF01738">
    <property type="entry name" value="DLH"/>
    <property type="match status" value="1"/>
</dbReference>
<dbReference type="InterPro" id="IPR029058">
    <property type="entry name" value="AB_hydrolase_fold"/>
</dbReference>
<evidence type="ECO:0000313" key="2">
    <source>
        <dbReference type="EMBL" id="KAE9404070.1"/>
    </source>
</evidence>
<dbReference type="GO" id="GO:0016787">
    <property type="term" value="F:hydrolase activity"/>
    <property type="evidence" value="ECO:0007669"/>
    <property type="project" value="UniProtKB-KW"/>
</dbReference>
<dbReference type="PANTHER" id="PTHR17630">
    <property type="entry name" value="DIENELACTONE HYDROLASE"/>
    <property type="match status" value="1"/>
</dbReference>
<evidence type="ECO:0000313" key="3">
    <source>
        <dbReference type="Proteomes" id="UP000799118"/>
    </source>
</evidence>